<gene>
    <name evidence="1" type="ORF">SAMN04488503_0357</name>
</gene>
<dbReference type="EMBL" id="FZOC01000001">
    <property type="protein sequence ID" value="SNR61369.1"/>
    <property type="molecule type" value="Genomic_DNA"/>
</dbReference>
<dbReference type="Proteomes" id="UP000198324">
    <property type="component" value="Unassembled WGS sequence"/>
</dbReference>
<evidence type="ECO:0000313" key="1">
    <source>
        <dbReference type="EMBL" id="SNR61369.1"/>
    </source>
</evidence>
<accession>A0A238XTP2</accession>
<name>A0A238XTP2_9BACT</name>
<protein>
    <submittedName>
        <fullName evidence="1">Uncharacterized protein</fullName>
    </submittedName>
</protein>
<reference evidence="1 2" key="1">
    <citation type="submission" date="2017-06" db="EMBL/GenBank/DDBJ databases">
        <authorList>
            <person name="Kim H.J."/>
            <person name="Triplett B.A."/>
        </authorList>
    </citation>
    <scope>NUCLEOTIDE SEQUENCE [LARGE SCALE GENOMIC DNA]</scope>
    <source>
        <strain evidence="1 2">DSM 13116</strain>
    </source>
</reference>
<keyword evidence="2" id="KW-1185">Reference proteome</keyword>
<evidence type="ECO:0000313" key="2">
    <source>
        <dbReference type="Proteomes" id="UP000198324"/>
    </source>
</evidence>
<dbReference type="AlphaFoldDB" id="A0A238XTP2"/>
<proteinExistence type="predicted"/>
<sequence>MPLYFPYMHPQLLSSRMGTHLAAGLRLLDPGLPTVRGALSSIRERSEGTSPDIETVRSALSPFDPRTARALLADLLRFGEEQANPGDALAQSLAGAVGALSPEGGIAVQAEVERSLLGVGGVEAADPESAALRQAQVLLLLAWSLEERMLDLRSVEERLKNAWSRLGQSVAAGPEVVDEDSDQDALALGRELSGLTLPQTEHTPLPWRKLLESFVLLMPGEALCTDVGSIADELAEAGIPEGPLEAISGAQRVYRAPLWRFLGLGNVPANKSWLASMVTLGVLKPGAKDE</sequence>
<organism evidence="1 2">
    <name type="scientific">Humidesulfovibrio mexicanus</name>
    <dbReference type="NCBI Taxonomy" id="147047"/>
    <lineage>
        <taxon>Bacteria</taxon>
        <taxon>Pseudomonadati</taxon>
        <taxon>Thermodesulfobacteriota</taxon>
        <taxon>Desulfovibrionia</taxon>
        <taxon>Desulfovibrionales</taxon>
        <taxon>Desulfovibrionaceae</taxon>
        <taxon>Humidesulfovibrio</taxon>
    </lineage>
</organism>